<sequence length="115" mass="12865">MSNQKKQYRSTHGAERSTPVDHKLKFVVTESTLPHHRVKCVDTVCGRVDNRPSFQKTLFAQLGQCVDTLSGSVETLRLKLKKAILSRGRTWESRGISGEKLDVLGKGADPTEEEQ</sequence>
<proteinExistence type="predicted"/>
<reference evidence="1" key="1">
    <citation type="submission" date="2017-07" db="EMBL/GenBank/DDBJ databases">
        <title>Taro Niue Genome Assembly and Annotation.</title>
        <authorList>
            <person name="Atibalentja N."/>
            <person name="Keating K."/>
            <person name="Fields C.J."/>
        </authorList>
    </citation>
    <scope>NUCLEOTIDE SEQUENCE</scope>
    <source>
        <strain evidence="1">Niue_2</strain>
        <tissue evidence="1">Leaf</tissue>
    </source>
</reference>
<evidence type="ECO:0000313" key="2">
    <source>
        <dbReference type="Proteomes" id="UP000652761"/>
    </source>
</evidence>
<dbReference type="Proteomes" id="UP000652761">
    <property type="component" value="Unassembled WGS sequence"/>
</dbReference>
<gene>
    <name evidence="1" type="ORF">Taro_014315</name>
</gene>
<protein>
    <submittedName>
        <fullName evidence="1">Uncharacterized protein</fullName>
    </submittedName>
</protein>
<keyword evidence="2" id="KW-1185">Reference proteome</keyword>
<comment type="caution">
    <text evidence="1">The sequence shown here is derived from an EMBL/GenBank/DDBJ whole genome shotgun (WGS) entry which is preliminary data.</text>
</comment>
<organism evidence="1 2">
    <name type="scientific">Colocasia esculenta</name>
    <name type="common">Wild taro</name>
    <name type="synonym">Arum esculentum</name>
    <dbReference type="NCBI Taxonomy" id="4460"/>
    <lineage>
        <taxon>Eukaryota</taxon>
        <taxon>Viridiplantae</taxon>
        <taxon>Streptophyta</taxon>
        <taxon>Embryophyta</taxon>
        <taxon>Tracheophyta</taxon>
        <taxon>Spermatophyta</taxon>
        <taxon>Magnoliopsida</taxon>
        <taxon>Liliopsida</taxon>
        <taxon>Araceae</taxon>
        <taxon>Aroideae</taxon>
        <taxon>Colocasieae</taxon>
        <taxon>Colocasia</taxon>
    </lineage>
</organism>
<name>A0A843UEJ8_COLES</name>
<dbReference type="EMBL" id="NMUH01000592">
    <property type="protein sequence ID" value="MQL81851.1"/>
    <property type="molecule type" value="Genomic_DNA"/>
</dbReference>
<dbReference type="AlphaFoldDB" id="A0A843UEJ8"/>
<evidence type="ECO:0000313" key="1">
    <source>
        <dbReference type="EMBL" id="MQL81851.1"/>
    </source>
</evidence>
<accession>A0A843UEJ8</accession>